<evidence type="ECO:0000256" key="1">
    <source>
        <dbReference type="SAM" id="MobiDB-lite"/>
    </source>
</evidence>
<dbReference type="Proteomes" id="UP000037020">
    <property type="component" value="Unassembled WGS sequence"/>
</dbReference>
<name>A0ABR5JE81_9ACTN</name>
<comment type="caution">
    <text evidence="2">The sequence shown here is derived from an EMBL/GenBank/DDBJ whole genome shotgun (WGS) entry which is preliminary data.</text>
</comment>
<gene>
    <name evidence="2" type="ORF">ADK38_01640</name>
</gene>
<proteinExistence type="predicted"/>
<reference evidence="2 3" key="1">
    <citation type="submission" date="2015-07" db="EMBL/GenBank/DDBJ databases">
        <authorList>
            <person name="Ju K.-S."/>
            <person name="Doroghazi J.R."/>
            <person name="Metcalf W.W."/>
        </authorList>
    </citation>
    <scope>NUCLEOTIDE SEQUENCE [LARGE SCALE GENOMIC DNA]</scope>
    <source>
        <strain evidence="2 3">NRRL B-3589</strain>
    </source>
</reference>
<evidence type="ECO:0000313" key="2">
    <source>
        <dbReference type="EMBL" id="KOG91715.1"/>
    </source>
</evidence>
<evidence type="ECO:0000313" key="3">
    <source>
        <dbReference type="Proteomes" id="UP000037020"/>
    </source>
</evidence>
<organism evidence="2 3">
    <name type="scientific">Streptomyces varsoviensis</name>
    <dbReference type="NCBI Taxonomy" id="67373"/>
    <lineage>
        <taxon>Bacteria</taxon>
        <taxon>Bacillati</taxon>
        <taxon>Actinomycetota</taxon>
        <taxon>Actinomycetes</taxon>
        <taxon>Kitasatosporales</taxon>
        <taxon>Streptomycetaceae</taxon>
        <taxon>Streptomyces</taxon>
    </lineage>
</organism>
<feature type="region of interest" description="Disordered" evidence="1">
    <location>
        <begin position="105"/>
        <end position="138"/>
    </location>
</feature>
<sequence>GDGRRAGVRLALRVSGPTLAALSVEDVRVTGRGAAARIRYALVNHGNVTLTPRLAVSADGMFGEVLRRPARTLPVELRPGQRVRLSEKWADAPAFDSVRVKLTARRRRRRAPPPAGGPAAEETGEREELAGTGSGART</sequence>
<protein>
    <submittedName>
        <fullName evidence="2">Uncharacterized protein</fullName>
    </submittedName>
</protein>
<dbReference type="EMBL" id="LGUT01000121">
    <property type="protein sequence ID" value="KOG91715.1"/>
    <property type="molecule type" value="Genomic_DNA"/>
</dbReference>
<keyword evidence="3" id="KW-1185">Reference proteome</keyword>
<accession>A0ABR5JE81</accession>
<feature type="non-terminal residue" evidence="2">
    <location>
        <position position="1"/>
    </location>
</feature>